<sequence length="110" mass="11292">MCATYDDIVGILVEELGQSREELSPETTFRELGIDSLALLELSVIVEERTGILLEGVTHGSSIAEAAAALGDALAPAAARSGDRPLSTADDRAPLKAGNQALSAAGESGR</sequence>
<comment type="caution">
    <text evidence="5">The sequence shown here is derived from an EMBL/GenBank/DDBJ whole genome shotgun (WGS) entry which is preliminary data.</text>
</comment>
<dbReference type="PROSITE" id="PS00012">
    <property type="entry name" value="PHOSPHOPANTETHEINE"/>
    <property type="match status" value="1"/>
</dbReference>
<keyword evidence="6" id="KW-1185">Reference proteome</keyword>
<dbReference type="Gene3D" id="1.10.1200.10">
    <property type="entry name" value="ACP-like"/>
    <property type="match status" value="1"/>
</dbReference>
<dbReference type="PROSITE" id="PS50075">
    <property type="entry name" value="CARRIER"/>
    <property type="match status" value="1"/>
</dbReference>
<dbReference type="Pfam" id="PF00550">
    <property type="entry name" value="PP-binding"/>
    <property type="match status" value="1"/>
</dbReference>
<evidence type="ECO:0000313" key="5">
    <source>
        <dbReference type="EMBL" id="NGO48587.1"/>
    </source>
</evidence>
<name>A0ABX0E9S1_9ACTN</name>
<gene>
    <name evidence="5" type="ORF">G6048_43105</name>
</gene>
<protein>
    <submittedName>
        <fullName evidence="5">Acyl carrier protein</fullName>
    </submittedName>
</protein>
<dbReference type="Proteomes" id="UP001518140">
    <property type="component" value="Unassembled WGS sequence"/>
</dbReference>
<dbReference type="SMART" id="SM00823">
    <property type="entry name" value="PKS_PP"/>
    <property type="match status" value="1"/>
</dbReference>
<evidence type="ECO:0000256" key="3">
    <source>
        <dbReference type="SAM" id="MobiDB-lite"/>
    </source>
</evidence>
<dbReference type="RefSeq" id="WP_165345067.1">
    <property type="nucleotide sequence ID" value="NZ_JAAKZX010000271.1"/>
</dbReference>
<feature type="region of interest" description="Disordered" evidence="3">
    <location>
        <begin position="80"/>
        <end position="110"/>
    </location>
</feature>
<organism evidence="5 6">
    <name type="scientific">Streptomyces ureilyticus</name>
    <dbReference type="NCBI Taxonomy" id="1775131"/>
    <lineage>
        <taxon>Bacteria</taxon>
        <taxon>Bacillati</taxon>
        <taxon>Actinomycetota</taxon>
        <taxon>Actinomycetes</taxon>
        <taxon>Kitasatosporales</taxon>
        <taxon>Streptomycetaceae</taxon>
        <taxon>Streptomyces</taxon>
    </lineage>
</organism>
<dbReference type="EMBL" id="JAAKZX010000271">
    <property type="protein sequence ID" value="NGO48587.1"/>
    <property type="molecule type" value="Genomic_DNA"/>
</dbReference>
<evidence type="ECO:0000256" key="2">
    <source>
        <dbReference type="ARBA" id="ARBA00022553"/>
    </source>
</evidence>
<proteinExistence type="predicted"/>
<keyword evidence="2" id="KW-0597">Phosphoprotein</keyword>
<feature type="domain" description="Carrier" evidence="4">
    <location>
        <begin position="1"/>
        <end position="81"/>
    </location>
</feature>
<accession>A0ABX0E9S1</accession>
<evidence type="ECO:0000313" key="6">
    <source>
        <dbReference type="Proteomes" id="UP001518140"/>
    </source>
</evidence>
<evidence type="ECO:0000259" key="4">
    <source>
        <dbReference type="PROSITE" id="PS50075"/>
    </source>
</evidence>
<dbReference type="InterPro" id="IPR009081">
    <property type="entry name" value="PP-bd_ACP"/>
</dbReference>
<dbReference type="InterPro" id="IPR036736">
    <property type="entry name" value="ACP-like_sf"/>
</dbReference>
<keyword evidence="1" id="KW-0596">Phosphopantetheine</keyword>
<dbReference type="InterPro" id="IPR006162">
    <property type="entry name" value="Ppantetheine_attach_site"/>
</dbReference>
<reference evidence="5 6" key="1">
    <citation type="submission" date="2020-02" db="EMBL/GenBank/DDBJ databases">
        <title>Whole-genome analyses of novel actinobacteria.</title>
        <authorList>
            <person name="Sahin N."/>
            <person name="Tokatli A."/>
        </authorList>
    </citation>
    <scope>NUCLEOTIDE SEQUENCE [LARGE SCALE GENOMIC DNA]</scope>
    <source>
        <strain evidence="5 6">YC419</strain>
    </source>
</reference>
<dbReference type="InterPro" id="IPR020806">
    <property type="entry name" value="PKS_PP-bd"/>
</dbReference>
<dbReference type="SUPFAM" id="SSF47336">
    <property type="entry name" value="ACP-like"/>
    <property type="match status" value="1"/>
</dbReference>
<evidence type="ECO:0000256" key="1">
    <source>
        <dbReference type="ARBA" id="ARBA00022450"/>
    </source>
</evidence>